<dbReference type="AlphaFoldDB" id="A0A0T5NQ66"/>
<dbReference type="PATRIC" id="fig|1641875.4.peg.2011"/>
<reference evidence="1 2" key="1">
    <citation type="submission" date="2015-04" db="EMBL/GenBank/DDBJ databases">
        <title>The draft genome sequence of Roseovarius sp.R12b.</title>
        <authorList>
            <person name="Li G."/>
            <person name="Lai Q."/>
            <person name="Shao Z."/>
            <person name="Yan P."/>
        </authorList>
    </citation>
    <scope>NUCLEOTIDE SEQUENCE [LARGE SCALE GENOMIC DNA]</scope>
    <source>
        <strain evidence="1 2">R12B</strain>
    </source>
</reference>
<gene>
    <name evidence="1" type="ORF">XM53_17550</name>
</gene>
<comment type="caution">
    <text evidence="1">The sequence shown here is derived from an EMBL/GenBank/DDBJ whole genome shotgun (WGS) entry which is preliminary data.</text>
</comment>
<dbReference type="EMBL" id="LAXJ01000023">
    <property type="protein sequence ID" value="KRS11076.1"/>
    <property type="molecule type" value="Genomic_DNA"/>
</dbReference>
<evidence type="ECO:0000313" key="2">
    <source>
        <dbReference type="Proteomes" id="UP000051295"/>
    </source>
</evidence>
<proteinExistence type="predicted"/>
<protein>
    <submittedName>
        <fullName evidence="1">Uncharacterized protein</fullName>
    </submittedName>
</protein>
<organism evidence="1 2">
    <name type="scientific">Roseovarius atlanticus</name>
    <dbReference type="NCBI Taxonomy" id="1641875"/>
    <lineage>
        <taxon>Bacteria</taxon>
        <taxon>Pseudomonadati</taxon>
        <taxon>Pseudomonadota</taxon>
        <taxon>Alphaproteobacteria</taxon>
        <taxon>Rhodobacterales</taxon>
        <taxon>Roseobacteraceae</taxon>
        <taxon>Roseovarius</taxon>
    </lineage>
</organism>
<accession>A0A0T5NQ66</accession>
<dbReference type="Proteomes" id="UP000051295">
    <property type="component" value="Unassembled WGS sequence"/>
</dbReference>
<sequence>MRDVGGKGDCEGAIAFIKQFCKEANLDGKWEFNYHQIWQDGIFVQCGGGSYSFDMATGEQVDMTKTEMSFCNSVRDTPASDAT</sequence>
<name>A0A0T5NQ66_9RHOB</name>
<keyword evidence="2" id="KW-1185">Reference proteome</keyword>
<evidence type="ECO:0000313" key="1">
    <source>
        <dbReference type="EMBL" id="KRS11076.1"/>
    </source>
</evidence>